<gene>
    <name evidence="10" type="ORF">CDAUBV1_LOCUS10201</name>
</gene>
<evidence type="ECO:0000256" key="4">
    <source>
        <dbReference type="ARBA" id="ARBA00022692"/>
    </source>
</evidence>
<dbReference type="InterPro" id="IPR009262">
    <property type="entry name" value="SLC35_F1/F2/F6"/>
</dbReference>
<evidence type="ECO:0000313" key="11">
    <source>
        <dbReference type="Proteomes" id="UP001497525"/>
    </source>
</evidence>
<evidence type="ECO:0000256" key="1">
    <source>
        <dbReference type="ARBA" id="ARBA00004141"/>
    </source>
</evidence>
<accession>A0AAV2TFE8</accession>
<feature type="transmembrane region" description="Helical" evidence="9">
    <location>
        <begin position="181"/>
        <end position="202"/>
    </location>
</feature>
<keyword evidence="6 9" id="KW-0472">Membrane</keyword>
<keyword evidence="3" id="KW-0813">Transport</keyword>
<proteinExistence type="inferred from homology"/>
<dbReference type="Pfam" id="PF06027">
    <property type="entry name" value="SLC35F"/>
    <property type="match status" value="1"/>
</dbReference>
<feature type="transmembrane region" description="Helical" evidence="9">
    <location>
        <begin position="257"/>
        <end position="275"/>
    </location>
</feature>
<feature type="transmembrane region" description="Helical" evidence="9">
    <location>
        <begin position="354"/>
        <end position="372"/>
    </location>
</feature>
<evidence type="ECO:0000256" key="3">
    <source>
        <dbReference type="ARBA" id="ARBA00022448"/>
    </source>
</evidence>
<comment type="similarity">
    <text evidence="2">Belongs to the SLC35F solute transporter family.</text>
</comment>
<feature type="transmembrane region" description="Helical" evidence="9">
    <location>
        <begin position="71"/>
        <end position="88"/>
    </location>
</feature>
<comment type="subcellular location">
    <subcellularLocation>
        <location evidence="1">Membrane</location>
        <topology evidence="1">Multi-pass membrane protein</topology>
    </subcellularLocation>
</comment>
<evidence type="ECO:0000313" key="10">
    <source>
        <dbReference type="EMBL" id="CAL5136118.1"/>
    </source>
</evidence>
<evidence type="ECO:0000256" key="7">
    <source>
        <dbReference type="ARBA" id="ARBA00037727"/>
    </source>
</evidence>
<name>A0AAV2TFE8_CALDB</name>
<dbReference type="GO" id="GO:0016020">
    <property type="term" value="C:membrane"/>
    <property type="evidence" value="ECO:0007669"/>
    <property type="project" value="UniProtKB-SubCell"/>
</dbReference>
<comment type="function">
    <text evidence="7">Putative solute transporter.</text>
</comment>
<feature type="transmembrane region" description="Helical" evidence="9">
    <location>
        <begin position="124"/>
        <end position="147"/>
    </location>
</feature>
<feature type="transmembrane region" description="Helical" evidence="9">
    <location>
        <begin position="153"/>
        <end position="174"/>
    </location>
</feature>
<dbReference type="InterPro" id="IPR037185">
    <property type="entry name" value="EmrE-like"/>
</dbReference>
<feature type="transmembrane region" description="Helical" evidence="9">
    <location>
        <begin position="295"/>
        <end position="314"/>
    </location>
</feature>
<feature type="compositionally biased region" description="Polar residues" evidence="8">
    <location>
        <begin position="7"/>
        <end position="18"/>
    </location>
</feature>
<dbReference type="PANTHER" id="PTHR14233:SF4">
    <property type="entry name" value="SOLUTE CARRIER FAMILY 35 MEMBER F2"/>
    <property type="match status" value="1"/>
</dbReference>
<comment type="caution">
    <text evidence="10">The sequence shown here is derived from an EMBL/GenBank/DDBJ whole genome shotgun (WGS) entry which is preliminary data.</text>
</comment>
<feature type="region of interest" description="Disordered" evidence="8">
    <location>
        <begin position="1"/>
        <end position="24"/>
    </location>
</feature>
<reference evidence="10" key="1">
    <citation type="submission" date="2024-06" db="EMBL/GenBank/DDBJ databases">
        <authorList>
            <person name="Liu X."/>
            <person name="Lenzi L."/>
            <person name="Haldenby T S."/>
            <person name="Uol C."/>
        </authorList>
    </citation>
    <scope>NUCLEOTIDE SEQUENCE</scope>
</reference>
<feature type="transmembrane region" description="Helical" evidence="9">
    <location>
        <begin position="326"/>
        <end position="348"/>
    </location>
</feature>
<dbReference type="GO" id="GO:0022857">
    <property type="term" value="F:transmembrane transporter activity"/>
    <property type="evidence" value="ECO:0007669"/>
    <property type="project" value="InterPro"/>
</dbReference>
<dbReference type="InterPro" id="IPR052221">
    <property type="entry name" value="SLC35F_Transporter"/>
</dbReference>
<evidence type="ECO:0000256" key="9">
    <source>
        <dbReference type="SAM" id="Phobius"/>
    </source>
</evidence>
<dbReference type="AlphaFoldDB" id="A0AAV2TFE8"/>
<sequence length="381" mass="41875">MIRTQDETNPPSQPQGHTQPKDEDKRKCRNLKEILLALFVGQLLAGFLGASGVCAALLAQVGVSLPLSQNLCHYSLIALIFGLTRLVLCRVRSKRNVDLESIEMKDQNVENFIEKPKRKIDPRWFLYITTGIVDMHAFWATLAAYAYTNVTSIQLLDCLGIPTSMVLSCFFLRYRYCWTHYLGAFVCLVGACMMIGADVIGAQETELAINGTTSEITQNTQTEVVIGDMLAVGGAVLFGISSVLQEYLTTSYGSTEYLAWFGLVAAVLSAIYSGAVENKQLTELFFNGQSDGKAIPSVAVLYYLGYSGSMFFLVSITAYTIVHLSAVLINLSLLTADAYGLIAGILLFHVPFHYLFFVAFSLIISGVILFAIRDAKTRVVK</sequence>
<protein>
    <recommendedName>
        <fullName evidence="12">Solute carrier family 35 member F2</fullName>
    </recommendedName>
</protein>
<evidence type="ECO:0000256" key="5">
    <source>
        <dbReference type="ARBA" id="ARBA00022989"/>
    </source>
</evidence>
<feature type="transmembrane region" description="Helical" evidence="9">
    <location>
        <begin position="34"/>
        <end position="59"/>
    </location>
</feature>
<evidence type="ECO:0000256" key="8">
    <source>
        <dbReference type="SAM" id="MobiDB-lite"/>
    </source>
</evidence>
<keyword evidence="4 9" id="KW-0812">Transmembrane</keyword>
<dbReference type="EMBL" id="CAXLJL010000290">
    <property type="protein sequence ID" value="CAL5136118.1"/>
    <property type="molecule type" value="Genomic_DNA"/>
</dbReference>
<evidence type="ECO:0000256" key="2">
    <source>
        <dbReference type="ARBA" id="ARBA00007863"/>
    </source>
</evidence>
<dbReference type="PANTHER" id="PTHR14233">
    <property type="entry name" value="DUF914-RELATED"/>
    <property type="match status" value="1"/>
</dbReference>
<feature type="transmembrane region" description="Helical" evidence="9">
    <location>
        <begin position="224"/>
        <end position="245"/>
    </location>
</feature>
<dbReference type="SUPFAM" id="SSF103481">
    <property type="entry name" value="Multidrug resistance efflux transporter EmrE"/>
    <property type="match status" value="1"/>
</dbReference>
<keyword evidence="5 9" id="KW-1133">Transmembrane helix</keyword>
<organism evidence="10 11">
    <name type="scientific">Calicophoron daubneyi</name>
    <name type="common">Rumen fluke</name>
    <name type="synonym">Paramphistomum daubneyi</name>
    <dbReference type="NCBI Taxonomy" id="300641"/>
    <lineage>
        <taxon>Eukaryota</taxon>
        <taxon>Metazoa</taxon>
        <taxon>Spiralia</taxon>
        <taxon>Lophotrochozoa</taxon>
        <taxon>Platyhelminthes</taxon>
        <taxon>Trematoda</taxon>
        <taxon>Digenea</taxon>
        <taxon>Plagiorchiida</taxon>
        <taxon>Pronocephalata</taxon>
        <taxon>Paramphistomoidea</taxon>
        <taxon>Paramphistomidae</taxon>
        <taxon>Calicophoron</taxon>
    </lineage>
</organism>
<dbReference type="Proteomes" id="UP001497525">
    <property type="component" value="Unassembled WGS sequence"/>
</dbReference>
<evidence type="ECO:0000256" key="6">
    <source>
        <dbReference type="ARBA" id="ARBA00023136"/>
    </source>
</evidence>
<evidence type="ECO:0008006" key="12">
    <source>
        <dbReference type="Google" id="ProtNLM"/>
    </source>
</evidence>